<organism evidence="1 2">
    <name type="scientific">Acrobeloides nanus</name>
    <dbReference type="NCBI Taxonomy" id="290746"/>
    <lineage>
        <taxon>Eukaryota</taxon>
        <taxon>Metazoa</taxon>
        <taxon>Ecdysozoa</taxon>
        <taxon>Nematoda</taxon>
        <taxon>Chromadorea</taxon>
        <taxon>Rhabditida</taxon>
        <taxon>Tylenchina</taxon>
        <taxon>Cephalobomorpha</taxon>
        <taxon>Cephaloboidea</taxon>
        <taxon>Cephalobidae</taxon>
        <taxon>Acrobeloides</taxon>
    </lineage>
</organism>
<proteinExistence type="predicted"/>
<name>A0A914CEN8_9BILA</name>
<keyword evidence="1" id="KW-1185">Reference proteome</keyword>
<accession>A0A914CEN8</accession>
<dbReference type="WBParaSite" id="ACRNAN_Path_969.g3727.t1">
    <property type="protein sequence ID" value="ACRNAN_Path_969.g3727.t1"/>
    <property type="gene ID" value="ACRNAN_Path_969.g3727"/>
</dbReference>
<sequence length="326" mass="38247">MEELKIPNITYFNAIIERHRKIYGPDLQNCLEDEGAFFPFDSITKNDLIQDFGLEEDEAKYCLEELEQMGSMDINQIVYEFRKVYVITCNHWISHREESNDNEAYQNLSQQKDIFDVIIESYTHMEKNSSSSMTASYPERNEDTEFDIDNLTKSMEKKLDSQLELQKLIDNYMSLLYQKIQTKVVEVVHEKLENSQFPIIIQKKCDIYGRSFIEKVLYRPCGLHLFIMVLTEIMKLVVGDKEMILDAIYPLGEEISSELHVQTIDGNIYLVPHDDVYHTKNFNKGYFSIYEALLAGYCEVDRYSTKSFCEQVAQEIYPQILETPNI</sequence>
<evidence type="ECO:0000313" key="1">
    <source>
        <dbReference type="Proteomes" id="UP000887540"/>
    </source>
</evidence>
<reference evidence="2" key="1">
    <citation type="submission" date="2022-11" db="UniProtKB">
        <authorList>
            <consortium name="WormBaseParasite"/>
        </authorList>
    </citation>
    <scope>IDENTIFICATION</scope>
</reference>
<evidence type="ECO:0000313" key="2">
    <source>
        <dbReference type="WBParaSite" id="ACRNAN_Path_969.g3727.t1"/>
    </source>
</evidence>
<dbReference type="AlphaFoldDB" id="A0A914CEN8"/>
<protein>
    <submittedName>
        <fullName evidence="2">Uncharacterized protein</fullName>
    </submittedName>
</protein>
<dbReference type="Proteomes" id="UP000887540">
    <property type="component" value="Unplaced"/>
</dbReference>